<protein>
    <submittedName>
        <fullName evidence="1">Uncharacterized protein</fullName>
    </submittedName>
</protein>
<evidence type="ECO:0000313" key="2">
    <source>
        <dbReference type="Proteomes" id="UP000190973"/>
    </source>
</evidence>
<reference evidence="1 2" key="1">
    <citation type="submission" date="2016-05" db="EMBL/GenBank/DDBJ databases">
        <title>Microbial solvent formation.</title>
        <authorList>
            <person name="Poehlein A."/>
            <person name="Montoya Solano J.D."/>
            <person name="Flitsch S."/>
            <person name="Krabben P."/>
            <person name="Duerre P."/>
            <person name="Daniel R."/>
        </authorList>
    </citation>
    <scope>NUCLEOTIDE SEQUENCE [LARGE SCALE GENOMIC DNA]</scope>
    <source>
        <strain evidence="1 2">DSM 53</strain>
    </source>
</reference>
<dbReference type="EMBL" id="LZZI01000075">
    <property type="protein sequence ID" value="OOM59463.1"/>
    <property type="molecule type" value="Genomic_DNA"/>
</dbReference>
<proteinExistence type="predicted"/>
<evidence type="ECO:0000313" key="1">
    <source>
        <dbReference type="EMBL" id="OOM59463.1"/>
    </source>
</evidence>
<organism evidence="1 2">
    <name type="scientific">Clostridium beijerinckii</name>
    <name type="common">Clostridium MP</name>
    <dbReference type="NCBI Taxonomy" id="1520"/>
    <lineage>
        <taxon>Bacteria</taxon>
        <taxon>Bacillati</taxon>
        <taxon>Bacillota</taxon>
        <taxon>Clostridia</taxon>
        <taxon>Eubacteriales</taxon>
        <taxon>Clostridiaceae</taxon>
        <taxon>Clostridium</taxon>
    </lineage>
</organism>
<sequence>MSLGFIGYGRYKEEREGCLIYEYSGENWNAPCDKDDCLLYDGVISIEKNVLYEDSYAKAIQDGRIKIIKECKNAFNRFKDIKFDYLALRIIIHIFNDYKQSGEIPQKVSFIQ</sequence>
<dbReference type="Proteomes" id="UP000190973">
    <property type="component" value="Unassembled WGS sequence"/>
</dbReference>
<accession>A0A1S8S1X0</accession>
<name>A0A1S8S1X0_CLOBE</name>
<dbReference type="AlphaFoldDB" id="A0A1S8S1X0"/>
<dbReference type="RefSeq" id="WP_077839882.1">
    <property type="nucleotide sequence ID" value="NZ_JABTAE010000001.1"/>
</dbReference>
<gene>
    <name evidence="1" type="ORF">CLBCK_35060</name>
</gene>
<comment type="caution">
    <text evidence="1">The sequence shown here is derived from an EMBL/GenBank/DDBJ whole genome shotgun (WGS) entry which is preliminary data.</text>
</comment>